<dbReference type="PRINTS" id="PR00033">
    <property type="entry name" value="HTHASNC"/>
</dbReference>
<dbReference type="PROSITE" id="PS50956">
    <property type="entry name" value="HTH_ASNC_2"/>
    <property type="match status" value="1"/>
</dbReference>
<evidence type="ECO:0000256" key="3">
    <source>
        <dbReference type="ARBA" id="ARBA00023163"/>
    </source>
</evidence>
<dbReference type="Gene3D" id="3.30.70.920">
    <property type="match status" value="1"/>
</dbReference>
<organism evidence="5 6">
    <name type="scientific">Pelagibacterium flavum</name>
    <dbReference type="NCBI Taxonomy" id="2984530"/>
    <lineage>
        <taxon>Bacteria</taxon>
        <taxon>Pseudomonadati</taxon>
        <taxon>Pseudomonadota</taxon>
        <taxon>Alphaproteobacteria</taxon>
        <taxon>Hyphomicrobiales</taxon>
        <taxon>Devosiaceae</taxon>
        <taxon>Pelagibacterium</taxon>
    </lineage>
</organism>
<dbReference type="InterPro" id="IPR019888">
    <property type="entry name" value="Tscrpt_reg_AsnC-like"/>
</dbReference>
<reference evidence="5" key="1">
    <citation type="submission" date="2022-10" db="EMBL/GenBank/DDBJ databases">
        <title>YIM 151497 complete genome.</title>
        <authorList>
            <person name="Chen X."/>
        </authorList>
    </citation>
    <scope>NUCLEOTIDE SEQUENCE</scope>
    <source>
        <strain evidence="5">YIM 151497</strain>
    </source>
</reference>
<evidence type="ECO:0000313" key="6">
    <source>
        <dbReference type="Proteomes" id="UP001163882"/>
    </source>
</evidence>
<accession>A0ABY6IIT8</accession>
<dbReference type="SUPFAM" id="SSF46785">
    <property type="entry name" value="Winged helix' DNA-binding domain"/>
    <property type="match status" value="1"/>
</dbReference>
<keyword evidence="1" id="KW-0805">Transcription regulation</keyword>
<keyword evidence="6" id="KW-1185">Reference proteome</keyword>
<dbReference type="RefSeq" id="WP_264224195.1">
    <property type="nucleotide sequence ID" value="NZ_CP107716.1"/>
</dbReference>
<dbReference type="EMBL" id="CP107716">
    <property type="protein sequence ID" value="UYQ70503.1"/>
    <property type="molecule type" value="Genomic_DNA"/>
</dbReference>
<dbReference type="SMART" id="SM00344">
    <property type="entry name" value="HTH_ASNC"/>
    <property type="match status" value="1"/>
</dbReference>
<protein>
    <submittedName>
        <fullName evidence="5">Lrp/AsnC family transcriptional regulator</fullName>
    </submittedName>
</protein>
<name>A0ABY6IIT8_9HYPH</name>
<evidence type="ECO:0000259" key="4">
    <source>
        <dbReference type="PROSITE" id="PS50956"/>
    </source>
</evidence>
<proteinExistence type="predicted"/>
<dbReference type="InterPro" id="IPR011008">
    <property type="entry name" value="Dimeric_a/b-barrel"/>
</dbReference>
<dbReference type="SUPFAM" id="SSF54909">
    <property type="entry name" value="Dimeric alpha+beta barrel"/>
    <property type="match status" value="1"/>
</dbReference>
<evidence type="ECO:0000313" key="5">
    <source>
        <dbReference type="EMBL" id="UYQ70503.1"/>
    </source>
</evidence>
<gene>
    <name evidence="5" type="ORF">OF122_10445</name>
</gene>
<dbReference type="Proteomes" id="UP001163882">
    <property type="component" value="Chromosome"/>
</dbReference>
<keyword evidence="3" id="KW-0804">Transcription</keyword>
<dbReference type="InterPro" id="IPR019887">
    <property type="entry name" value="Tscrpt_reg_AsnC/Lrp_C"/>
</dbReference>
<dbReference type="Pfam" id="PF01037">
    <property type="entry name" value="AsnC_trans_reg"/>
    <property type="match status" value="1"/>
</dbReference>
<dbReference type="InterPro" id="IPR000485">
    <property type="entry name" value="AsnC-type_HTH_dom"/>
</dbReference>
<dbReference type="PANTHER" id="PTHR30154">
    <property type="entry name" value="LEUCINE-RESPONSIVE REGULATORY PROTEIN"/>
    <property type="match status" value="1"/>
</dbReference>
<evidence type="ECO:0000256" key="1">
    <source>
        <dbReference type="ARBA" id="ARBA00023015"/>
    </source>
</evidence>
<dbReference type="Pfam" id="PF13404">
    <property type="entry name" value="HTH_AsnC-type"/>
    <property type="match status" value="1"/>
</dbReference>
<dbReference type="InterPro" id="IPR036390">
    <property type="entry name" value="WH_DNA-bd_sf"/>
</dbReference>
<evidence type="ECO:0000256" key="2">
    <source>
        <dbReference type="ARBA" id="ARBA00023125"/>
    </source>
</evidence>
<dbReference type="Gene3D" id="1.10.10.10">
    <property type="entry name" value="Winged helix-like DNA-binding domain superfamily/Winged helix DNA-binding domain"/>
    <property type="match status" value="1"/>
</dbReference>
<dbReference type="InterPro" id="IPR036388">
    <property type="entry name" value="WH-like_DNA-bd_sf"/>
</dbReference>
<sequence>MPSTDQLDRKILALLRDDARLPIASLATTLGVSRTTVRTRMERMEANGTISGYGVRLGEPDDAERVRAIAMIEVEGRGTEKVARALSGLPQVRALYSTNGRWDLVAEIESASLPDFDSVLGAIRLIEGISLTETNILLAARFKR</sequence>
<keyword evidence="2" id="KW-0238">DNA-binding</keyword>
<feature type="domain" description="HTH asnC-type" evidence="4">
    <location>
        <begin position="1"/>
        <end position="65"/>
    </location>
</feature>
<dbReference type="PANTHER" id="PTHR30154:SF53">
    <property type="entry name" value="HTH-TYPE TRANSCRIPTIONAL REGULATOR LRPC"/>
    <property type="match status" value="1"/>
</dbReference>